<dbReference type="GO" id="GO:0008270">
    <property type="term" value="F:zinc ion binding"/>
    <property type="evidence" value="ECO:0007669"/>
    <property type="project" value="UniProtKB-KW"/>
</dbReference>
<dbReference type="InterPro" id="IPR002653">
    <property type="entry name" value="Znf_A20"/>
</dbReference>
<dbReference type="AlphaFoldDB" id="A0A9D5DKT5"/>
<dbReference type="GO" id="GO:0003677">
    <property type="term" value="F:DNA binding"/>
    <property type="evidence" value="ECO:0007669"/>
    <property type="project" value="InterPro"/>
</dbReference>
<dbReference type="Gene3D" id="1.20.5.4770">
    <property type="match status" value="1"/>
</dbReference>
<gene>
    <name evidence="8" type="ORF">OJ253_1130</name>
</gene>
<dbReference type="InterPro" id="IPR050652">
    <property type="entry name" value="AN1_A20_ZnFinger"/>
</dbReference>
<dbReference type="Proteomes" id="UP001067231">
    <property type="component" value="Unassembled WGS sequence"/>
</dbReference>
<proteinExistence type="predicted"/>
<dbReference type="PANTHER" id="PTHR10634">
    <property type="entry name" value="AN1-TYPE ZINC FINGER PROTEIN"/>
    <property type="match status" value="1"/>
</dbReference>
<dbReference type="SMART" id="SM00259">
    <property type="entry name" value="ZnF_A20"/>
    <property type="match status" value="1"/>
</dbReference>
<dbReference type="Pfam" id="PF01428">
    <property type="entry name" value="zf-AN1"/>
    <property type="match status" value="1"/>
</dbReference>
<name>A0A9D5DKT5_9CRYT</name>
<evidence type="ECO:0000259" key="7">
    <source>
        <dbReference type="PROSITE" id="PS51039"/>
    </source>
</evidence>
<feature type="compositionally biased region" description="Basic and acidic residues" evidence="5">
    <location>
        <begin position="95"/>
        <end position="105"/>
    </location>
</feature>
<dbReference type="SUPFAM" id="SSF57716">
    <property type="entry name" value="Glucocorticoid receptor-like (DNA-binding domain)"/>
    <property type="match status" value="1"/>
</dbReference>
<keyword evidence="2 4" id="KW-0863">Zinc-finger</keyword>
<protein>
    <submittedName>
        <fullName evidence="8">A20 and Znf AN1 domain-containing protein</fullName>
    </submittedName>
</protein>
<dbReference type="Pfam" id="PF01754">
    <property type="entry name" value="zf-A20"/>
    <property type="match status" value="1"/>
</dbReference>
<feature type="region of interest" description="Disordered" evidence="5">
    <location>
        <begin position="78"/>
        <end position="120"/>
    </location>
</feature>
<dbReference type="PROSITE" id="PS51039">
    <property type="entry name" value="ZF_AN1"/>
    <property type="match status" value="1"/>
</dbReference>
<sequence length="183" mass="20014">MDSNTPPVSSSPAHSPSLCLNNCGFYGNPTTNNLCSKCYKDSISGNGVNNQGPVSNPKSSDPISPLNDDNCSLLESSKLKQESGAPEAVIQDDVSIDKTLEKDSNAAESTSSSQSERPSVPGRCYHCNKKVGIYEFTCRCGFNFCSAHRYADAHECKFDYKTFEREQLRKTNQAVVADKIQRI</sequence>
<evidence type="ECO:0000313" key="8">
    <source>
        <dbReference type="EMBL" id="KAJ1610648.1"/>
    </source>
</evidence>
<dbReference type="InterPro" id="IPR000058">
    <property type="entry name" value="Znf_AN1"/>
</dbReference>
<feature type="compositionally biased region" description="Low complexity" evidence="5">
    <location>
        <begin position="106"/>
        <end position="119"/>
    </location>
</feature>
<dbReference type="InterPro" id="IPR035896">
    <property type="entry name" value="AN1-like_Znf"/>
</dbReference>
<feature type="domain" description="A20-type" evidence="6">
    <location>
        <begin position="13"/>
        <end position="47"/>
    </location>
</feature>
<reference evidence="8" key="1">
    <citation type="submission" date="2022-10" db="EMBL/GenBank/DDBJ databases">
        <title>Adaptive evolution leads to modifications in subtelomeric GC content in a zoonotic Cryptosporidium species.</title>
        <authorList>
            <person name="Li J."/>
            <person name="Feng Y."/>
            <person name="Xiao L."/>
        </authorList>
    </citation>
    <scope>NUCLEOTIDE SEQUENCE</scope>
    <source>
        <strain evidence="8">33844</strain>
    </source>
</reference>
<dbReference type="SUPFAM" id="SSF118310">
    <property type="entry name" value="AN1-like Zinc finger"/>
    <property type="match status" value="1"/>
</dbReference>
<organism evidence="8">
    <name type="scientific">Cryptosporidium canis</name>
    <dbReference type="NCBI Taxonomy" id="195482"/>
    <lineage>
        <taxon>Eukaryota</taxon>
        <taxon>Sar</taxon>
        <taxon>Alveolata</taxon>
        <taxon>Apicomplexa</taxon>
        <taxon>Conoidasida</taxon>
        <taxon>Coccidia</taxon>
        <taxon>Eucoccidiorida</taxon>
        <taxon>Eimeriorina</taxon>
        <taxon>Cryptosporidiidae</taxon>
        <taxon>Cryptosporidium</taxon>
    </lineage>
</organism>
<evidence type="ECO:0000256" key="5">
    <source>
        <dbReference type="SAM" id="MobiDB-lite"/>
    </source>
</evidence>
<evidence type="ECO:0000256" key="1">
    <source>
        <dbReference type="ARBA" id="ARBA00022723"/>
    </source>
</evidence>
<keyword evidence="1" id="KW-0479">Metal-binding</keyword>
<dbReference type="EMBL" id="JAPCXC010000023">
    <property type="protein sequence ID" value="KAJ1610648.1"/>
    <property type="molecule type" value="Genomic_DNA"/>
</dbReference>
<evidence type="ECO:0000256" key="3">
    <source>
        <dbReference type="ARBA" id="ARBA00022833"/>
    </source>
</evidence>
<feature type="domain" description="AN1-type" evidence="7">
    <location>
        <begin position="118"/>
        <end position="164"/>
    </location>
</feature>
<comment type="caution">
    <text evidence="8">The sequence shown here is derived from an EMBL/GenBank/DDBJ whole genome shotgun (WGS) entry which is preliminary data.</text>
</comment>
<evidence type="ECO:0000256" key="2">
    <source>
        <dbReference type="ARBA" id="ARBA00022771"/>
    </source>
</evidence>
<dbReference type="Gene3D" id="4.10.1110.10">
    <property type="entry name" value="AN1-like Zinc finger"/>
    <property type="match status" value="1"/>
</dbReference>
<dbReference type="PROSITE" id="PS51036">
    <property type="entry name" value="ZF_A20"/>
    <property type="match status" value="1"/>
</dbReference>
<evidence type="ECO:0000259" key="6">
    <source>
        <dbReference type="PROSITE" id="PS51036"/>
    </source>
</evidence>
<accession>A0A9D5DKT5</accession>
<evidence type="ECO:0000256" key="4">
    <source>
        <dbReference type="PROSITE-ProRule" id="PRU00449"/>
    </source>
</evidence>
<keyword evidence="3" id="KW-0862">Zinc</keyword>
<dbReference type="SMART" id="SM00154">
    <property type="entry name" value="ZnF_AN1"/>
    <property type="match status" value="1"/>
</dbReference>
<dbReference type="OrthoDB" id="428577at2759"/>